<evidence type="ECO:0000256" key="8">
    <source>
        <dbReference type="SAM" id="Phobius"/>
    </source>
</evidence>
<gene>
    <name evidence="10" type="ORF">SDC9_23951</name>
</gene>
<dbReference type="GO" id="GO:0005576">
    <property type="term" value="C:extracellular region"/>
    <property type="evidence" value="ECO:0007669"/>
    <property type="project" value="UniProtKB-SubCell"/>
</dbReference>
<dbReference type="InterPro" id="IPR008964">
    <property type="entry name" value="Invasin/intimin_cell_adhesion"/>
</dbReference>
<dbReference type="InterPro" id="IPR001434">
    <property type="entry name" value="OmcB-like_DUF11"/>
</dbReference>
<evidence type="ECO:0000256" key="1">
    <source>
        <dbReference type="ARBA" id="ARBA00004196"/>
    </source>
</evidence>
<comment type="caution">
    <text evidence="10">The sequence shown here is derived from an EMBL/GenBank/DDBJ whole genome shotgun (WGS) entry which is preliminary data.</text>
</comment>
<dbReference type="Gene3D" id="2.60.40.3080">
    <property type="match status" value="1"/>
</dbReference>
<feature type="domain" description="DUF11" evidence="9">
    <location>
        <begin position="486"/>
        <end position="595"/>
    </location>
</feature>
<evidence type="ECO:0000259" key="9">
    <source>
        <dbReference type="Pfam" id="PF01345"/>
    </source>
</evidence>
<dbReference type="EMBL" id="VSSQ01000113">
    <property type="protein sequence ID" value="MPL78088.1"/>
    <property type="molecule type" value="Genomic_DNA"/>
</dbReference>
<evidence type="ECO:0000313" key="10">
    <source>
        <dbReference type="EMBL" id="MPL78088.1"/>
    </source>
</evidence>
<keyword evidence="4" id="KW-0964">Secreted</keyword>
<dbReference type="SUPFAM" id="SSF49373">
    <property type="entry name" value="Invasin/intimin cell-adhesion fragments"/>
    <property type="match status" value="1"/>
</dbReference>
<dbReference type="AlphaFoldDB" id="A0A644UGH5"/>
<dbReference type="InterPro" id="IPR003368">
    <property type="entry name" value="POMP_repeat"/>
</dbReference>
<dbReference type="PANTHER" id="PTHR34819:SF3">
    <property type="entry name" value="CELL SURFACE PROTEIN"/>
    <property type="match status" value="1"/>
</dbReference>
<evidence type="ECO:0000256" key="6">
    <source>
        <dbReference type="ARBA" id="ARBA00023136"/>
    </source>
</evidence>
<dbReference type="Pfam" id="PF01345">
    <property type="entry name" value="DUF11"/>
    <property type="match status" value="2"/>
</dbReference>
<keyword evidence="8" id="KW-0812">Transmembrane</keyword>
<keyword evidence="6 8" id="KW-0472">Membrane</keyword>
<protein>
    <recommendedName>
        <fullName evidence="9">DUF11 domain-containing protein</fullName>
    </recommendedName>
</protein>
<accession>A0A644UGH5</accession>
<evidence type="ECO:0000256" key="4">
    <source>
        <dbReference type="ARBA" id="ARBA00022525"/>
    </source>
</evidence>
<comment type="subcellular location">
    <subcellularLocation>
        <location evidence="1">Cell envelope</location>
    </subcellularLocation>
    <subcellularLocation>
        <location evidence="2">Cell outer membrane</location>
    </subcellularLocation>
    <subcellularLocation>
        <location evidence="3">Secreted</location>
    </subcellularLocation>
</comment>
<keyword evidence="7" id="KW-0998">Cell outer membrane</keyword>
<organism evidence="10">
    <name type="scientific">bioreactor metagenome</name>
    <dbReference type="NCBI Taxonomy" id="1076179"/>
    <lineage>
        <taxon>unclassified sequences</taxon>
        <taxon>metagenomes</taxon>
        <taxon>ecological metagenomes</taxon>
    </lineage>
</organism>
<dbReference type="Gene3D" id="2.60.40.1170">
    <property type="entry name" value="Mu homology domain, subdomain B"/>
    <property type="match status" value="1"/>
</dbReference>
<evidence type="ECO:0000256" key="5">
    <source>
        <dbReference type="ARBA" id="ARBA00022729"/>
    </source>
</evidence>
<feature type="domain" description="DUF11" evidence="9">
    <location>
        <begin position="369"/>
        <end position="476"/>
    </location>
</feature>
<reference evidence="10" key="1">
    <citation type="submission" date="2019-08" db="EMBL/GenBank/DDBJ databases">
        <authorList>
            <person name="Kucharzyk K."/>
            <person name="Murdoch R.W."/>
            <person name="Higgins S."/>
            <person name="Loffler F."/>
        </authorList>
    </citation>
    <scope>NUCLEOTIDE SEQUENCE</scope>
</reference>
<keyword evidence="8" id="KW-1133">Transmembrane helix</keyword>
<evidence type="ECO:0000256" key="2">
    <source>
        <dbReference type="ARBA" id="ARBA00004442"/>
    </source>
</evidence>
<evidence type="ECO:0000256" key="7">
    <source>
        <dbReference type="ARBA" id="ARBA00023237"/>
    </source>
</evidence>
<dbReference type="InterPro" id="IPR013783">
    <property type="entry name" value="Ig-like_fold"/>
</dbReference>
<dbReference type="PANTHER" id="PTHR34819">
    <property type="entry name" value="LARGE CYSTEINE-RICH PERIPLASMIC PROTEIN OMCB"/>
    <property type="match status" value="1"/>
</dbReference>
<dbReference type="Gene3D" id="2.60.40.10">
    <property type="entry name" value="Immunoglobulins"/>
    <property type="match status" value="1"/>
</dbReference>
<dbReference type="Pfam" id="PF02415">
    <property type="entry name" value="Chlam_PMP"/>
    <property type="match status" value="4"/>
</dbReference>
<evidence type="ECO:0000256" key="3">
    <source>
        <dbReference type="ARBA" id="ARBA00004613"/>
    </source>
</evidence>
<feature type="transmembrane region" description="Helical" evidence="8">
    <location>
        <begin position="720"/>
        <end position="738"/>
    </location>
</feature>
<proteinExistence type="predicted"/>
<dbReference type="InterPro" id="IPR047589">
    <property type="entry name" value="DUF11_rpt"/>
</dbReference>
<sequence>MAIINGNATLGGAIYSTGLLGIYNVTFINNTAGRGGAIWASNPYNSTMANIIQNSVFINNHGTDSSAGGGGALMLTGGQVQISYSNFINNTAANNGGAINKNNGTIIGIFESVFENNSANNGGAIYNTNSNLTISDSLFNNNSANAGNGGAVYSNTATSTFLYYVNFYRNSANGQGGAIYVRHSINSTGSNYINNTASQGGGIYSIPDTGDVSVQYNRFVNNSNYDYYLNNTGMSKTPNLSYNWWGNNTPLVYGIVLTDWFVMQLTANNFSTIVNSSTNQPGSNVNLSYQLILYNNTTNTFSIVDYGNLPDFIVNLTWTGINGINSELINAKGFYSEITNFTSGSGFSLRAIGDNENLMLYKEIIFANLTISKTANVTNVLNGQRVTYTITVTNNGNNTATNVWINDILPSGIIYLGSYPSGDYNPSTGIWYIGNLNNGSNVTLFINVLLNRSGNITNMATINLDESNLGINNTNVTISVDPAVNLTINKSSNVKGNVVNGQTIHYTITVSNHGPDGATNVVVNDKLPLELVYLGSSTKYGTYNPNTGIWTIGSLAKDGTATLIITVRINTTGNITNIVNITTSDMNYGSNMTNLTILAIHNTSLNVSAKFSNDNKTIFFTGKLVDEFGNPLSNKTIKFYLNGKYIGKSLTNENGVAELNYTKNNPFKPANYLIFALFNGDEEYNYSNASYNLKFKEDKNNSTNNTNINPVVANATMKETGIPITAIFLVFLISLGLITKKR</sequence>
<dbReference type="NCBIfam" id="TIGR01451">
    <property type="entry name" value="B_ant_repeat"/>
    <property type="match status" value="2"/>
</dbReference>
<keyword evidence="5" id="KW-0732">Signal</keyword>
<dbReference type="InterPro" id="IPR051172">
    <property type="entry name" value="Chlamydia_OmcB"/>
</dbReference>
<name>A0A644UGH5_9ZZZZ</name>
<dbReference type="GO" id="GO:0009279">
    <property type="term" value="C:cell outer membrane"/>
    <property type="evidence" value="ECO:0007669"/>
    <property type="project" value="UniProtKB-SubCell"/>
</dbReference>